<name>A0A1H9X7P4_BUTFI</name>
<accession>A0A1H9X7P4</accession>
<dbReference type="Proteomes" id="UP000182584">
    <property type="component" value="Unassembled WGS sequence"/>
</dbReference>
<reference evidence="2 3" key="1">
    <citation type="submission" date="2016-10" db="EMBL/GenBank/DDBJ databases">
        <authorList>
            <person name="de Groot N.N."/>
        </authorList>
    </citation>
    <scope>NUCLEOTIDE SEQUENCE [LARGE SCALE GENOMIC DNA]</scope>
    <source>
        <strain evidence="2 3">AR40</strain>
    </source>
</reference>
<feature type="compositionally biased region" description="Basic and acidic residues" evidence="1">
    <location>
        <begin position="384"/>
        <end position="398"/>
    </location>
</feature>
<evidence type="ECO:0000256" key="1">
    <source>
        <dbReference type="SAM" id="MobiDB-lite"/>
    </source>
</evidence>
<proteinExistence type="predicted"/>
<dbReference type="OrthoDB" id="9800759at2"/>
<sequence length="429" mass="49125">MAEITKFGASEVAFHIKHDLREIPEGKSYGNEAINKEQSRNNYSLLNGRCQTAEEANKYRKEIEKEIFKYNRKNLVHAVEVVVQCPVDCPPEQKEDFFKVSYEHICSTLPMGERCVFVAQVHVDERVKDQAGNIILDSHGKPLSKDHLHVMYVPGVPDTKHDGYKYKLCADQLTKRARLKEFHPGLQKALDDAGIKATVYSKKDGDGKTIGLSAKQLKEITAKTGIRLEKSITVDEFAEILKSNHEIKIYDAALKEKLKVKELEISNLSSESLKKDSHIEILKNSIKERDKKIENLQSEIKVRDKTINQNKAADITHENAKTEFQEQLVAKENEKQQLIDKANSLLAEKDKKINDVSAENQELQRKLAALEHELEKSKERIEELEAKQQQKDIKHSQQDHIQSWGTSDGWGRSDGWGNQNHTKEEEKVW</sequence>
<gene>
    <name evidence="2" type="ORF">SAMN04487884_14712</name>
</gene>
<dbReference type="CDD" id="cd17242">
    <property type="entry name" value="MobM_relaxase"/>
    <property type="match status" value="1"/>
</dbReference>
<dbReference type="RefSeq" id="WP_074759018.1">
    <property type="nucleotide sequence ID" value="NZ_FOGJ01000047.1"/>
</dbReference>
<evidence type="ECO:0000313" key="2">
    <source>
        <dbReference type="EMBL" id="SES42089.1"/>
    </source>
</evidence>
<evidence type="ECO:0000313" key="3">
    <source>
        <dbReference type="Proteomes" id="UP000182584"/>
    </source>
</evidence>
<evidence type="ECO:0008006" key="4">
    <source>
        <dbReference type="Google" id="ProtNLM"/>
    </source>
</evidence>
<dbReference type="EMBL" id="FOGJ01000047">
    <property type="protein sequence ID" value="SES42089.1"/>
    <property type="molecule type" value="Genomic_DNA"/>
</dbReference>
<protein>
    <recommendedName>
        <fullName evidence="4">Plasmid recombination enzyme</fullName>
    </recommendedName>
</protein>
<organism evidence="2 3">
    <name type="scientific">Butyrivibrio fibrisolvens</name>
    <dbReference type="NCBI Taxonomy" id="831"/>
    <lineage>
        <taxon>Bacteria</taxon>
        <taxon>Bacillati</taxon>
        <taxon>Bacillota</taxon>
        <taxon>Clostridia</taxon>
        <taxon>Lachnospirales</taxon>
        <taxon>Lachnospiraceae</taxon>
        <taxon>Butyrivibrio</taxon>
    </lineage>
</organism>
<dbReference type="AlphaFoldDB" id="A0A1H9X7P4"/>
<feature type="region of interest" description="Disordered" evidence="1">
    <location>
        <begin position="384"/>
        <end position="429"/>
    </location>
</feature>